<feature type="chain" id="PRO_5044739644" evidence="2">
    <location>
        <begin position="19"/>
        <end position="160"/>
    </location>
</feature>
<proteinExistence type="evidence at transcript level"/>
<dbReference type="GeneTree" id="ENSGT00410000026495"/>
<organism evidence="3">
    <name type="scientific">Callorhinchus milii</name>
    <name type="common">Ghost shark</name>
    <dbReference type="NCBI Taxonomy" id="7868"/>
    <lineage>
        <taxon>Eukaryota</taxon>
        <taxon>Metazoa</taxon>
        <taxon>Chordata</taxon>
        <taxon>Craniata</taxon>
        <taxon>Vertebrata</taxon>
        <taxon>Chondrichthyes</taxon>
        <taxon>Holocephali</taxon>
        <taxon>Chimaeriformes</taxon>
        <taxon>Callorhinchidae</taxon>
        <taxon>Callorhinchus</taxon>
    </lineage>
</organism>
<reference evidence="3 5" key="3">
    <citation type="journal article" date="2014" name="Nature">
        <title>Elephant shark genome provides unique insights into gnathostome evolution.</title>
        <authorList>
            <consortium name="International Elephant Shark Genome Sequencing Consortium"/>
            <person name="Venkatesh B."/>
            <person name="Lee A.P."/>
            <person name="Ravi V."/>
            <person name="Maurya A.K."/>
            <person name="Lian M.M."/>
            <person name="Swann J.B."/>
            <person name="Ohta Y."/>
            <person name="Flajnik M.F."/>
            <person name="Sutoh Y."/>
            <person name="Kasahara M."/>
            <person name="Hoon S."/>
            <person name="Gangu V."/>
            <person name="Roy S.W."/>
            <person name="Irimia M."/>
            <person name="Korzh V."/>
            <person name="Kondrychyn I."/>
            <person name="Lim Z.W."/>
            <person name="Tay B.H."/>
            <person name="Tohari S."/>
            <person name="Kong K.W."/>
            <person name="Ho S."/>
            <person name="Lorente-Galdos B."/>
            <person name="Quilez J."/>
            <person name="Marques-Bonet T."/>
            <person name="Raney B.J."/>
            <person name="Ingham P.W."/>
            <person name="Tay A."/>
            <person name="Hillier L.W."/>
            <person name="Minx P."/>
            <person name="Boehm T."/>
            <person name="Wilson R.K."/>
            <person name="Brenner S."/>
            <person name="Warren W.C."/>
        </authorList>
    </citation>
    <scope>NUCLEOTIDE SEQUENCE</scope>
    <source>
        <tissue evidence="3">Gills</tissue>
    </source>
</reference>
<reference evidence="5" key="2">
    <citation type="journal article" date="2007" name="PLoS Biol.">
        <title>Survey sequencing and comparative analysis of the elephant shark (Callorhinchus milii) genome.</title>
        <authorList>
            <person name="Venkatesh B."/>
            <person name="Kirkness E.F."/>
            <person name="Loh Y.H."/>
            <person name="Halpern A.L."/>
            <person name="Lee A.P."/>
            <person name="Johnson J."/>
            <person name="Dandona N."/>
            <person name="Viswanathan L.D."/>
            <person name="Tay A."/>
            <person name="Venter J.C."/>
            <person name="Strausberg R.L."/>
            <person name="Brenner S."/>
        </authorList>
    </citation>
    <scope>NUCLEOTIDE SEQUENCE [LARGE SCALE GENOMIC DNA]</scope>
</reference>
<keyword evidence="2" id="KW-0732">Signal</keyword>
<protein>
    <submittedName>
        <fullName evidence="4">Si:ch211-76l23.4</fullName>
    </submittedName>
</protein>
<keyword evidence="5" id="KW-1185">Reference proteome</keyword>
<feature type="region of interest" description="Disordered" evidence="1">
    <location>
        <begin position="122"/>
        <end position="160"/>
    </location>
</feature>
<evidence type="ECO:0000313" key="4">
    <source>
        <dbReference type="Ensembl" id="ENSCMIP00000025947.1"/>
    </source>
</evidence>
<dbReference type="Proteomes" id="UP000314986">
    <property type="component" value="Unassembled WGS sequence"/>
</dbReference>
<feature type="compositionally biased region" description="Basic residues" evidence="1">
    <location>
        <begin position="142"/>
        <end position="152"/>
    </location>
</feature>
<evidence type="ECO:0000256" key="2">
    <source>
        <dbReference type="SAM" id="SignalP"/>
    </source>
</evidence>
<reference evidence="4" key="4">
    <citation type="submission" date="2025-05" db="UniProtKB">
        <authorList>
            <consortium name="Ensembl"/>
        </authorList>
    </citation>
    <scope>IDENTIFICATION</scope>
</reference>
<evidence type="ECO:0000313" key="5">
    <source>
        <dbReference type="Proteomes" id="UP000314986"/>
    </source>
</evidence>
<dbReference type="PANTHER" id="PTHR41693:SF2">
    <property type="entry name" value="BIOGENESIS OF LYSOSOME-RELATED ORGANELLES COMPLEX 1 SUBUNIT 2"/>
    <property type="match status" value="1"/>
</dbReference>
<dbReference type="Ensembl" id="ENSCMIT00000026374.1">
    <property type="protein sequence ID" value="ENSCMIP00000025947.1"/>
    <property type="gene ID" value="ENSCMIG00000011387.1"/>
</dbReference>
<evidence type="ECO:0000256" key="1">
    <source>
        <dbReference type="SAM" id="MobiDB-lite"/>
    </source>
</evidence>
<dbReference type="OMA" id="DYARITP"/>
<accession>V9L9D6</accession>
<dbReference type="PANTHER" id="PTHR41693">
    <property type="entry name" value="HEME-BINDING PROTEIN 1"/>
    <property type="match status" value="1"/>
</dbReference>
<dbReference type="EMBL" id="JW876433">
    <property type="protein sequence ID" value="AFP08950.1"/>
    <property type="molecule type" value="mRNA"/>
</dbReference>
<evidence type="ECO:0000313" key="3">
    <source>
        <dbReference type="EMBL" id="AFP08950.1"/>
    </source>
</evidence>
<name>V9L9D6_CALMI</name>
<feature type="signal peptide" evidence="2">
    <location>
        <begin position="1"/>
        <end position="18"/>
    </location>
</feature>
<dbReference type="AlphaFoldDB" id="V9L9D6"/>
<reference evidence="5" key="1">
    <citation type="journal article" date="2006" name="Science">
        <title>Ancient noncoding elements conserved in the human genome.</title>
        <authorList>
            <person name="Venkatesh B."/>
            <person name="Kirkness E.F."/>
            <person name="Loh Y.H."/>
            <person name="Halpern A.L."/>
            <person name="Lee A.P."/>
            <person name="Johnson J."/>
            <person name="Dandona N."/>
            <person name="Viswanathan L.D."/>
            <person name="Tay A."/>
            <person name="Venter J.C."/>
            <person name="Strausberg R.L."/>
            <person name="Brenner S."/>
        </authorList>
    </citation>
    <scope>NUCLEOTIDE SEQUENCE [LARGE SCALE GENOMIC DNA]</scope>
</reference>
<sequence>MLCRFFVFLVSSLILVNCKKKTVQYGEWNYKDGSDKVDVRGVANLTQVLDNWRFDIMAQFRNLLLNDHQALLPDYARISPLSEALDDLFKEFNALKEHLGDLSEKFVDIEGFVDEMKSGKLNDARVRLQRPNGVPPRQKQTPPKKKATGPKKKAVENPAP</sequence>